<dbReference type="Proteomes" id="UP000324222">
    <property type="component" value="Unassembled WGS sequence"/>
</dbReference>
<sequence>MAVISTLIPLTPATPAQTLTCPRISPPITHRDPDTCPPPPRPSLLPPAFLPPSTPSICSSLLLPSTQEIRDTQTFHHLTSTSGKGDKK</sequence>
<protein>
    <submittedName>
        <fullName evidence="1">Uncharacterized protein</fullName>
    </submittedName>
</protein>
<organism evidence="1 2">
    <name type="scientific">Portunus trituberculatus</name>
    <name type="common">Swimming crab</name>
    <name type="synonym">Neptunus trituberculatus</name>
    <dbReference type="NCBI Taxonomy" id="210409"/>
    <lineage>
        <taxon>Eukaryota</taxon>
        <taxon>Metazoa</taxon>
        <taxon>Ecdysozoa</taxon>
        <taxon>Arthropoda</taxon>
        <taxon>Crustacea</taxon>
        <taxon>Multicrustacea</taxon>
        <taxon>Malacostraca</taxon>
        <taxon>Eumalacostraca</taxon>
        <taxon>Eucarida</taxon>
        <taxon>Decapoda</taxon>
        <taxon>Pleocyemata</taxon>
        <taxon>Brachyura</taxon>
        <taxon>Eubrachyura</taxon>
        <taxon>Portunoidea</taxon>
        <taxon>Portunidae</taxon>
        <taxon>Portuninae</taxon>
        <taxon>Portunus</taxon>
    </lineage>
</organism>
<proteinExistence type="predicted"/>
<reference evidence="1 2" key="1">
    <citation type="submission" date="2019-05" db="EMBL/GenBank/DDBJ databases">
        <title>Another draft genome of Portunus trituberculatus and its Hox gene families provides insights of decapod evolution.</title>
        <authorList>
            <person name="Jeong J.-H."/>
            <person name="Song I."/>
            <person name="Kim S."/>
            <person name="Choi T."/>
            <person name="Kim D."/>
            <person name="Ryu S."/>
            <person name="Kim W."/>
        </authorList>
    </citation>
    <scope>NUCLEOTIDE SEQUENCE [LARGE SCALE GENOMIC DNA]</scope>
    <source>
        <tissue evidence="1">Muscle</tissue>
    </source>
</reference>
<dbReference type="EMBL" id="VSRR010151098">
    <property type="protein sequence ID" value="MPD06413.1"/>
    <property type="molecule type" value="Genomic_DNA"/>
</dbReference>
<accession>A0A5B7KCL2</accession>
<evidence type="ECO:0000313" key="1">
    <source>
        <dbReference type="EMBL" id="MPD06413.1"/>
    </source>
</evidence>
<gene>
    <name evidence="1" type="ORF">E2C01_102227</name>
</gene>
<keyword evidence="2" id="KW-1185">Reference proteome</keyword>
<evidence type="ECO:0000313" key="2">
    <source>
        <dbReference type="Proteomes" id="UP000324222"/>
    </source>
</evidence>
<name>A0A5B7KCL2_PORTR</name>
<comment type="caution">
    <text evidence="1">The sequence shown here is derived from an EMBL/GenBank/DDBJ whole genome shotgun (WGS) entry which is preliminary data.</text>
</comment>
<dbReference type="AlphaFoldDB" id="A0A5B7KCL2"/>